<feature type="transmembrane region" description="Helical" evidence="5">
    <location>
        <begin position="64"/>
        <end position="83"/>
    </location>
</feature>
<accession>A0A6A7YWY9</accession>
<evidence type="ECO:0000259" key="6">
    <source>
        <dbReference type="Pfam" id="PF00892"/>
    </source>
</evidence>
<comment type="caution">
    <text evidence="7">The sequence shown here is derived from an EMBL/GenBank/DDBJ whole genome shotgun (WGS) entry which is preliminary data.</text>
</comment>
<evidence type="ECO:0000256" key="1">
    <source>
        <dbReference type="ARBA" id="ARBA00004141"/>
    </source>
</evidence>
<proteinExistence type="predicted"/>
<keyword evidence="3 5" id="KW-1133">Transmembrane helix</keyword>
<evidence type="ECO:0000256" key="5">
    <source>
        <dbReference type="SAM" id="Phobius"/>
    </source>
</evidence>
<dbReference type="GO" id="GO:0016020">
    <property type="term" value="C:membrane"/>
    <property type="evidence" value="ECO:0007669"/>
    <property type="project" value="UniProtKB-SubCell"/>
</dbReference>
<dbReference type="PANTHER" id="PTHR32322">
    <property type="entry name" value="INNER MEMBRANE TRANSPORTER"/>
    <property type="match status" value="1"/>
</dbReference>
<reference evidence="7" key="1">
    <citation type="submission" date="2019-10" db="EMBL/GenBank/DDBJ databases">
        <title>Evaluation of single-gene subtyping targets for Pseudomonas.</title>
        <authorList>
            <person name="Reichler S.J."/>
            <person name="Orsi R.H."/>
            <person name="Wiedmann M."/>
            <person name="Martin N.H."/>
            <person name="Murphy S.I."/>
        </authorList>
    </citation>
    <scope>NUCLEOTIDE SEQUENCE</scope>
    <source>
        <strain evidence="7">FSL R10-2339</strain>
    </source>
</reference>
<evidence type="ECO:0000256" key="4">
    <source>
        <dbReference type="ARBA" id="ARBA00023136"/>
    </source>
</evidence>
<feature type="transmembrane region" description="Helical" evidence="5">
    <location>
        <begin position="172"/>
        <end position="193"/>
    </location>
</feature>
<feature type="transmembrane region" description="Helical" evidence="5">
    <location>
        <begin position="266"/>
        <end position="286"/>
    </location>
</feature>
<protein>
    <submittedName>
        <fullName evidence="7">EamA family transporter</fullName>
    </submittedName>
</protein>
<feature type="domain" description="EamA" evidence="6">
    <location>
        <begin position="144"/>
        <end position="282"/>
    </location>
</feature>
<dbReference type="InterPro" id="IPR000620">
    <property type="entry name" value="EamA_dom"/>
</dbReference>
<gene>
    <name evidence="7" type="ORF">GHN86_12515</name>
</gene>
<name>A0A6A7YWY9_9PSED</name>
<feature type="transmembrane region" description="Helical" evidence="5">
    <location>
        <begin position="205"/>
        <end position="229"/>
    </location>
</feature>
<feature type="transmembrane region" description="Helical" evidence="5">
    <location>
        <begin position="118"/>
        <end position="137"/>
    </location>
</feature>
<dbReference type="RefSeq" id="WP_153386674.1">
    <property type="nucleotide sequence ID" value="NZ_WIWC01000017.1"/>
</dbReference>
<comment type="subcellular location">
    <subcellularLocation>
        <location evidence="1">Membrane</location>
        <topology evidence="1">Multi-pass membrane protein</topology>
    </subcellularLocation>
</comment>
<dbReference type="InterPro" id="IPR037185">
    <property type="entry name" value="EmrE-like"/>
</dbReference>
<dbReference type="Pfam" id="PF00892">
    <property type="entry name" value="EamA"/>
    <property type="match status" value="2"/>
</dbReference>
<organism evidence="7">
    <name type="scientific">Pseudomonas helleri</name>
    <dbReference type="NCBI Taxonomy" id="1608996"/>
    <lineage>
        <taxon>Bacteria</taxon>
        <taxon>Pseudomonadati</taxon>
        <taxon>Pseudomonadota</taxon>
        <taxon>Gammaproteobacteria</taxon>
        <taxon>Pseudomonadales</taxon>
        <taxon>Pseudomonadaceae</taxon>
        <taxon>Pseudomonas</taxon>
    </lineage>
</organism>
<sequence length="303" mass="33142">MTVKKSDLAIGILVMIIWGANFSVIGVGLGSLDPFLMTFLRAILCAFPLVFFIKKPKNISVSTLAIYGIIFGVGMGGGMNLAMTNGLSAGMTSVLLQFSAFFTIIFGYLFLKENITKTHVVGMMFSSAGLLIIVFASNDHSTHFGILFILLAALCWAVCNLIVKIKKPEDMIAFIVWSSLFSAPVLLIVTLLAEGTEPLAHMYSTLTWQGAFSVLFQSYVTTIFGYMTWNNLLKKHPTHTIAPLSLIVPVAGIFTSYLFFHEQLSVIQGLAILCIFIGISIFINSATINKRVSKRQAQCLNTL</sequence>
<dbReference type="PANTHER" id="PTHR32322:SF9">
    <property type="entry name" value="AMINO-ACID METABOLITE EFFLUX PUMP-RELATED"/>
    <property type="match status" value="1"/>
</dbReference>
<feature type="transmembrane region" description="Helical" evidence="5">
    <location>
        <begin position="7"/>
        <end position="29"/>
    </location>
</feature>
<feature type="domain" description="EamA" evidence="6">
    <location>
        <begin position="10"/>
        <end position="134"/>
    </location>
</feature>
<feature type="transmembrane region" description="Helical" evidence="5">
    <location>
        <begin position="35"/>
        <end position="52"/>
    </location>
</feature>
<keyword evidence="4 5" id="KW-0472">Membrane</keyword>
<keyword evidence="2 5" id="KW-0812">Transmembrane</keyword>
<dbReference type="AlphaFoldDB" id="A0A6A7YWY9"/>
<evidence type="ECO:0000256" key="2">
    <source>
        <dbReference type="ARBA" id="ARBA00022692"/>
    </source>
</evidence>
<feature type="transmembrane region" description="Helical" evidence="5">
    <location>
        <begin position="89"/>
        <end position="111"/>
    </location>
</feature>
<evidence type="ECO:0000313" key="7">
    <source>
        <dbReference type="EMBL" id="MQT80883.1"/>
    </source>
</evidence>
<feature type="transmembrane region" description="Helical" evidence="5">
    <location>
        <begin position="241"/>
        <end position="260"/>
    </location>
</feature>
<dbReference type="InterPro" id="IPR050638">
    <property type="entry name" value="AA-Vitamin_Transporters"/>
</dbReference>
<dbReference type="EMBL" id="WIWC01000017">
    <property type="protein sequence ID" value="MQT80883.1"/>
    <property type="molecule type" value="Genomic_DNA"/>
</dbReference>
<dbReference type="SUPFAM" id="SSF103481">
    <property type="entry name" value="Multidrug resistance efflux transporter EmrE"/>
    <property type="match status" value="2"/>
</dbReference>
<feature type="transmembrane region" description="Helical" evidence="5">
    <location>
        <begin position="143"/>
        <end position="163"/>
    </location>
</feature>
<evidence type="ECO:0000256" key="3">
    <source>
        <dbReference type="ARBA" id="ARBA00022989"/>
    </source>
</evidence>